<keyword evidence="18" id="KW-1185">Reference proteome</keyword>
<evidence type="ECO:0000256" key="2">
    <source>
        <dbReference type="ARBA" id="ARBA00010663"/>
    </source>
</evidence>
<evidence type="ECO:0000256" key="11">
    <source>
        <dbReference type="ARBA" id="ARBA00023170"/>
    </source>
</evidence>
<evidence type="ECO:0000256" key="6">
    <source>
        <dbReference type="ARBA" id="ARBA00022725"/>
    </source>
</evidence>
<accession>A0A8D0H3X8</accession>
<evidence type="ECO:0000256" key="3">
    <source>
        <dbReference type="ARBA" id="ARBA00022475"/>
    </source>
</evidence>
<dbReference type="GO" id="GO:0004984">
    <property type="term" value="F:olfactory receptor activity"/>
    <property type="evidence" value="ECO:0007669"/>
    <property type="project" value="InterPro"/>
</dbReference>
<evidence type="ECO:0000259" key="16">
    <source>
        <dbReference type="PROSITE" id="PS50262"/>
    </source>
</evidence>
<keyword evidence="6 15" id="KW-0552">Olfaction</keyword>
<dbReference type="Ensembl" id="ENSSPUT00000016795.1">
    <property type="protein sequence ID" value="ENSSPUP00000015751.1"/>
    <property type="gene ID" value="ENSSPUG00000012175.1"/>
</dbReference>
<evidence type="ECO:0000256" key="9">
    <source>
        <dbReference type="ARBA" id="ARBA00023136"/>
    </source>
</evidence>
<dbReference type="Gene3D" id="1.20.1070.10">
    <property type="entry name" value="Rhodopsin 7-helix transmembrane proteins"/>
    <property type="match status" value="1"/>
</dbReference>
<dbReference type="SUPFAM" id="SSF81321">
    <property type="entry name" value="Family A G protein-coupled receptor-like"/>
    <property type="match status" value="1"/>
</dbReference>
<keyword evidence="12" id="KW-0325">Glycoprotein</keyword>
<feature type="transmembrane region" description="Helical" evidence="15">
    <location>
        <begin position="63"/>
        <end position="84"/>
    </location>
</feature>
<evidence type="ECO:0000256" key="4">
    <source>
        <dbReference type="ARBA" id="ARBA00022606"/>
    </source>
</evidence>
<dbReference type="PROSITE" id="PS50262">
    <property type="entry name" value="G_PROTEIN_RECEP_F1_2"/>
    <property type="match status" value="1"/>
</dbReference>
<name>A0A8D0H3X8_SPHPU</name>
<feature type="transmembrane region" description="Helical" evidence="15">
    <location>
        <begin position="212"/>
        <end position="232"/>
    </location>
</feature>
<dbReference type="GO" id="GO:0005886">
    <property type="term" value="C:plasma membrane"/>
    <property type="evidence" value="ECO:0007669"/>
    <property type="project" value="UniProtKB-SubCell"/>
</dbReference>
<dbReference type="InterPro" id="IPR000276">
    <property type="entry name" value="GPCR_Rhodpsn"/>
</dbReference>
<evidence type="ECO:0000256" key="8">
    <source>
        <dbReference type="ARBA" id="ARBA00023040"/>
    </source>
</evidence>
<evidence type="ECO:0000313" key="17">
    <source>
        <dbReference type="Ensembl" id="ENSSPUP00000015751.1"/>
    </source>
</evidence>
<evidence type="ECO:0000256" key="13">
    <source>
        <dbReference type="ARBA" id="ARBA00023224"/>
    </source>
</evidence>
<evidence type="ECO:0000256" key="10">
    <source>
        <dbReference type="ARBA" id="ARBA00023157"/>
    </source>
</evidence>
<keyword evidence="4 15" id="KW-0716">Sensory transduction</keyword>
<evidence type="ECO:0000256" key="1">
    <source>
        <dbReference type="ARBA" id="ARBA00004651"/>
    </source>
</evidence>
<dbReference type="GeneTree" id="ENSGT00940000163232"/>
<dbReference type="PRINTS" id="PR00245">
    <property type="entry name" value="OLFACTORYR"/>
</dbReference>
<evidence type="ECO:0000313" key="18">
    <source>
        <dbReference type="Proteomes" id="UP000694392"/>
    </source>
</evidence>
<dbReference type="FunFam" id="1.10.1220.70:FF:000001">
    <property type="entry name" value="Olfactory receptor"/>
    <property type="match status" value="1"/>
</dbReference>
<dbReference type="InterPro" id="IPR000725">
    <property type="entry name" value="Olfact_rcpt"/>
</dbReference>
<feature type="transmembrane region" description="Helical" evidence="15">
    <location>
        <begin position="146"/>
        <end position="164"/>
    </location>
</feature>
<evidence type="ECO:0000256" key="7">
    <source>
        <dbReference type="ARBA" id="ARBA00022989"/>
    </source>
</evidence>
<keyword evidence="5 14" id="KW-0812">Transmembrane</keyword>
<keyword evidence="7 15" id="KW-1133">Transmembrane helix</keyword>
<evidence type="ECO:0000256" key="15">
    <source>
        <dbReference type="RuleBase" id="RU363047"/>
    </source>
</evidence>
<dbReference type="InterPro" id="IPR050939">
    <property type="entry name" value="Olfactory_GPCR1"/>
</dbReference>
<feature type="transmembrane region" description="Helical" evidence="15">
    <location>
        <begin position="279"/>
        <end position="298"/>
    </location>
</feature>
<dbReference type="PANTHER" id="PTHR24242">
    <property type="entry name" value="G-PROTEIN COUPLED RECEPTOR"/>
    <property type="match status" value="1"/>
</dbReference>
<evidence type="ECO:0000256" key="5">
    <source>
        <dbReference type="ARBA" id="ARBA00022692"/>
    </source>
</evidence>
<dbReference type="GO" id="GO:0004930">
    <property type="term" value="F:G protein-coupled receptor activity"/>
    <property type="evidence" value="ECO:0007669"/>
    <property type="project" value="UniProtKB-KW"/>
</dbReference>
<dbReference type="PROSITE" id="PS00237">
    <property type="entry name" value="G_PROTEIN_RECEP_F1_1"/>
    <property type="match status" value="1"/>
</dbReference>
<evidence type="ECO:0000256" key="12">
    <source>
        <dbReference type="ARBA" id="ARBA00023180"/>
    </source>
</evidence>
<dbReference type="PRINTS" id="PR00237">
    <property type="entry name" value="GPCRRHODOPSN"/>
</dbReference>
<dbReference type="PANTHER" id="PTHR24242:SF227">
    <property type="entry name" value="OLFACTORY RECEPTOR"/>
    <property type="match status" value="1"/>
</dbReference>
<keyword evidence="13 14" id="KW-0807">Transducer</keyword>
<comment type="subcellular location">
    <subcellularLocation>
        <location evidence="1 15">Cell membrane</location>
        <topology evidence="1 15">Multi-pass membrane protein</topology>
    </subcellularLocation>
</comment>
<reference evidence="17" key="1">
    <citation type="submission" date="2025-08" db="UniProtKB">
        <authorList>
            <consortium name="Ensembl"/>
        </authorList>
    </citation>
    <scope>IDENTIFICATION</scope>
</reference>
<protein>
    <recommendedName>
        <fullName evidence="15">Olfactory receptor</fullName>
    </recommendedName>
</protein>
<keyword evidence="8 14" id="KW-0297">G-protein coupled receptor</keyword>
<reference evidence="17" key="2">
    <citation type="submission" date="2025-09" db="UniProtKB">
        <authorList>
            <consortium name="Ensembl"/>
        </authorList>
    </citation>
    <scope>IDENTIFICATION</scope>
</reference>
<dbReference type="AlphaFoldDB" id="A0A8D0H3X8"/>
<organism evidence="17 18">
    <name type="scientific">Sphenodon punctatus</name>
    <name type="common">Tuatara</name>
    <name type="synonym">Hatteria punctata</name>
    <dbReference type="NCBI Taxonomy" id="8508"/>
    <lineage>
        <taxon>Eukaryota</taxon>
        <taxon>Metazoa</taxon>
        <taxon>Chordata</taxon>
        <taxon>Craniata</taxon>
        <taxon>Vertebrata</taxon>
        <taxon>Euteleostomi</taxon>
        <taxon>Lepidosauria</taxon>
        <taxon>Sphenodontia</taxon>
        <taxon>Sphenodontidae</taxon>
        <taxon>Sphenodon</taxon>
    </lineage>
</organism>
<feature type="transmembrane region" description="Helical" evidence="15">
    <location>
        <begin position="244"/>
        <end position="267"/>
    </location>
</feature>
<comment type="similarity">
    <text evidence="2 14">Belongs to the G-protein coupled receptor 1 family.</text>
</comment>
<dbReference type="InterPro" id="IPR017452">
    <property type="entry name" value="GPCR_Rhodpsn_7TM"/>
</dbReference>
<feature type="domain" description="G-protein coupled receptors family 1 profile" evidence="16">
    <location>
        <begin position="46"/>
        <end position="296"/>
    </location>
</feature>
<dbReference type="OMA" id="CFIQFYL"/>
<feature type="transmembrane region" description="Helical" evidence="15">
    <location>
        <begin position="104"/>
        <end position="126"/>
    </location>
</feature>
<keyword evidence="10" id="KW-1015">Disulfide bond</keyword>
<dbReference type="Proteomes" id="UP000694392">
    <property type="component" value="Unplaced"/>
</dbReference>
<sequence length="317" mass="35540">QKTVSMEAANSTSVQEFILLGFSVGKQNRLLLLALFTVVYILTLAENLLIMVLVLWNARLSRLPMYILLGHFSWLEMCYVTSTVPRMLSDLMSPQGVISFHDCFIQFYIFFSLGFTECFLLSAMALDRYLAICHPLHYPMLMSQRFCYALVASCWLLGFMWYALPLYSMSKLSYCGTNIIDHFVCDPGPLLALACPPLGHIKVLCSLCGSTALLGTFIFIVISYALVVLTLVRMPSLDQRLKGFSTISSHLTVVTLFYSSVAAMYVVPGSEHQAAVIKIVTLFYTTITPLINPLIYCLRNEGVRKALEKAVRKKIDG</sequence>
<evidence type="ECO:0000256" key="14">
    <source>
        <dbReference type="RuleBase" id="RU000688"/>
    </source>
</evidence>
<keyword evidence="3 15" id="KW-1003">Cell membrane</keyword>
<dbReference type="FunFam" id="1.20.1070.10:FF:000001">
    <property type="entry name" value="Olfactory receptor"/>
    <property type="match status" value="1"/>
</dbReference>
<feature type="transmembrane region" description="Helical" evidence="15">
    <location>
        <begin position="30"/>
        <end position="56"/>
    </location>
</feature>
<keyword evidence="11 14" id="KW-0675">Receptor</keyword>
<dbReference type="Pfam" id="PF13853">
    <property type="entry name" value="7tm_4"/>
    <property type="match status" value="1"/>
</dbReference>
<keyword evidence="9 15" id="KW-0472">Membrane</keyword>
<proteinExistence type="inferred from homology"/>